<feature type="non-terminal residue" evidence="3">
    <location>
        <position position="1"/>
    </location>
</feature>
<dbReference type="PANTHER" id="PTHR11736">
    <property type="entry name" value="MELANOMA-ASSOCIATED ANTIGEN MAGE ANTIGEN"/>
    <property type="match status" value="1"/>
</dbReference>
<proteinExistence type="predicted"/>
<keyword evidence="4" id="KW-1185">Reference proteome</keyword>
<evidence type="ECO:0000313" key="3">
    <source>
        <dbReference type="EMBL" id="GMS91718.1"/>
    </source>
</evidence>
<name>A0AAV5TCB5_9BILA</name>
<reference evidence="3" key="1">
    <citation type="submission" date="2023-10" db="EMBL/GenBank/DDBJ databases">
        <title>Genome assembly of Pristionchus species.</title>
        <authorList>
            <person name="Yoshida K."/>
            <person name="Sommer R.J."/>
        </authorList>
    </citation>
    <scope>NUCLEOTIDE SEQUENCE</scope>
    <source>
        <strain evidence="3">RS0144</strain>
    </source>
</reference>
<dbReference type="GO" id="GO:0005634">
    <property type="term" value="C:nucleus"/>
    <property type="evidence" value="ECO:0007669"/>
    <property type="project" value="TreeGrafter"/>
</dbReference>
<evidence type="ECO:0000256" key="1">
    <source>
        <dbReference type="SAM" id="MobiDB-lite"/>
    </source>
</evidence>
<accession>A0AAV5TCB5</accession>
<dbReference type="InterPro" id="IPR037445">
    <property type="entry name" value="MAGE"/>
</dbReference>
<comment type="caution">
    <text evidence="3">The sequence shown here is derived from an EMBL/GenBank/DDBJ whole genome shotgun (WGS) entry which is preliminary data.</text>
</comment>
<protein>
    <recommendedName>
        <fullName evidence="2">MAGE domain-containing protein</fullName>
    </recommendedName>
</protein>
<dbReference type="EMBL" id="BTSX01000004">
    <property type="protein sequence ID" value="GMS91718.1"/>
    <property type="molecule type" value="Genomic_DNA"/>
</dbReference>
<gene>
    <name evidence="3" type="ORF">PENTCL1PPCAC_13893</name>
</gene>
<dbReference type="PROSITE" id="PS50838">
    <property type="entry name" value="MAGE"/>
    <property type="match status" value="1"/>
</dbReference>
<dbReference type="InterPro" id="IPR002190">
    <property type="entry name" value="MHD_dom"/>
</dbReference>
<dbReference type="InterPro" id="IPR041899">
    <property type="entry name" value="MAGE_WH2"/>
</dbReference>
<dbReference type="AlphaFoldDB" id="A0AAV5TCB5"/>
<dbReference type="PANTHER" id="PTHR11736:SF14">
    <property type="entry name" value="NSE3 HOMOLOG, SMC5-SMC6 COMPLEX COMPONENT"/>
    <property type="match status" value="1"/>
</dbReference>
<organism evidence="3 4">
    <name type="scientific">Pristionchus entomophagus</name>
    <dbReference type="NCBI Taxonomy" id="358040"/>
    <lineage>
        <taxon>Eukaryota</taxon>
        <taxon>Metazoa</taxon>
        <taxon>Ecdysozoa</taxon>
        <taxon>Nematoda</taxon>
        <taxon>Chromadorea</taxon>
        <taxon>Rhabditida</taxon>
        <taxon>Rhabditina</taxon>
        <taxon>Diplogasteromorpha</taxon>
        <taxon>Diplogasteroidea</taxon>
        <taxon>Neodiplogasteridae</taxon>
        <taxon>Pristionchus</taxon>
    </lineage>
</organism>
<feature type="domain" description="MAGE" evidence="2">
    <location>
        <begin position="127"/>
        <end position="225"/>
    </location>
</feature>
<sequence>QISSMSSQRSLRRRRSSPTRQNHDSDEDNDERVKEISQLILSAHSRKGAMNDAEVKKGLKDAAKVAGKKMRDVMGCQLRKDADRLFINHDKTMPSAAEGSGDVMAEAKHGLLTIVLMFIHMTKNPEVESEVVKESALWEFLEILEVRQNATHPVFGPPTRLIAPSNAAEFVAQGWLTFDKKRTDEVSYDWGPRAYAVIDPKEILNEFCDITEDKPEDWKEHFKLGRKVTPK</sequence>
<dbReference type="Proteomes" id="UP001432027">
    <property type="component" value="Unassembled WGS sequence"/>
</dbReference>
<dbReference type="SMART" id="SM01373">
    <property type="entry name" value="MAGE"/>
    <property type="match status" value="1"/>
</dbReference>
<feature type="region of interest" description="Disordered" evidence="1">
    <location>
        <begin position="1"/>
        <end position="33"/>
    </location>
</feature>
<evidence type="ECO:0000313" key="4">
    <source>
        <dbReference type="Proteomes" id="UP001432027"/>
    </source>
</evidence>
<dbReference type="Gene3D" id="1.10.10.1210">
    <property type="entry name" value="MAGE homology domain, winged helix WH2 motif"/>
    <property type="match status" value="1"/>
</dbReference>
<dbReference type="Pfam" id="PF01454">
    <property type="entry name" value="MAGE"/>
    <property type="match status" value="1"/>
</dbReference>
<evidence type="ECO:0000259" key="2">
    <source>
        <dbReference type="PROSITE" id="PS50838"/>
    </source>
</evidence>